<dbReference type="GO" id="GO:0005886">
    <property type="term" value="C:plasma membrane"/>
    <property type="evidence" value="ECO:0007669"/>
    <property type="project" value="TreeGrafter"/>
</dbReference>
<evidence type="ECO:0000256" key="9">
    <source>
        <dbReference type="ARBA" id="ARBA00023065"/>
    </source>
</evidence>
<keyword evidence="3" id="KW-0813">Transport</keyword>
<evidence type="ECO:0000256" key="8">
    <source>
        <dbReference type="ARBA" id="ARBA00023053"/>
    </source>
</evidence>
<evidence type="ECO:0000256" key="10">
    <source>
        <dbReference type="ARBA" id="ARBA00023136"/>
    </source>
</evidence>
<feature type="transmembrane region" description="Helical" evidence="17">
    <location>
        <begin position="381"/>
        <end position="407"/>
    </location>
</feature>
<keyword evidence="7 17" id="KW-1133">Transmembrane helix</keyword>
<feature type="disulfide bond" evidence="16">
    <location>
        <begin position="173"/>
        <end position="182"/>
    </location>
</feature>
<feature type="transmembrane region" description="Helical" evidence="17">
    <location>
        <begin position="257"/>
        <end position="280"/>
    </location>
</feature>
<evidence type="ECO:0000256" key="17">
    <source>
        <dbReference type="SAM" id="Phobius"/>
    </source>
</evidence>
<feature type="binding site" evidence="15">
    <location>
        <position position="75"/>
    </location>
    <ligand>
        <name>Na(+)</name>
        <dbReference type="ChEBI" id="CHEBI:29101"/>
        <label>1</label>
    </ligand>
</feature>
<reference evidence="18 19" key="1">
    <citation type="submission" date="2024-05" db="EMBL/GenBank/DDBJ databases">
        <authorList>
            <person name="Wallberg A."/>
        </authorList>
    </citation>
    <scope>NUCLEOTIDE SEQUENCE [LARGE SCALE GENOMIC DNA]</scope>
</reference>
<feature type="non-terminal residue" evidence="18">
    <location>
        <position position="497"/>
    </location>
</feature>
<dbReference type="PROSITE" id="PS00754">
    <property type="entry name" value="NA_NEUROTRAN_SYMP_2"/>
    <property type="match status" value="1"/>
</dbReference>
<keyword evidence="8 15" id="KW-0915">Sodium</keyword>
<dbReference type="GO" id="GO:0046872">
    <property type="term" value="F:metal ion binding"/>
    <property type="evidence" value="ECO:0007669"/>
    <property type="project" value="UniProtKB-KW"/>
</dbReference>
<evidence type="ECO:0000256" key="12">
    <source>
        <dbReference type="ARBA" id="ARBA00023201"/>
    </source>
</evidence>
<evidence type="ECO:0000256" key="3">
    <source>
        <dbReference type="ARBA" id="ARBA00022448"/>
    </source>
</evidence>
<protein>
    <recommendedName>
        <fullName evidence="14">Sodium-dependent nutrient amino acid transporter 1</fullName>
    </recommendedName>
</protein>
<comment type="function">
    <text evidence="13">Unusual broad substrate spectrum amino acid:sodium cotransporter that promotes absorption of the D isomers of essential amino acids. Neutral amino acids are the preferred substrates, especially methionine and phenylalanine.</text>
</comment>
<feature type="binding site" evidence="15">
    <location>
        <position position="310"/>
    </location>
    <ligand>
        <name>Na(+)</name>
        <dbReference type="ChEBI" id="CHEBI:29101"/>
        <label>1</label>
    </ligand>
</feature>
<keyword evidence="12" id="KW-0739">Sodium transport</keyword>
<evidence type="ECO:0000256" key="14">
    <source>
        <dbReference type="ARBA" id="ARBA00040215"/>
    </source>
</evidence>
<proteinExistence type="inferred from homology"/>
<dbReference type="InterPro" id="IPR000175">
    <property type="entry name" value="Na/ntran_symport"/>
</dbReference>
<organism evidence="18 19">
    <name type="scientific">Meganyctiphanes norvegica</name>
    <name type="common">Northern krill</name>
    <name type="synonym">Thysanopoda norvegica</name>
    <dbReference type="NCBI Taxonomy" id="48144"/>
    <lineage>
        <taxon>Eukaryota</taxon>
        <taxon>Metazoa</taxon>
        <taxon>Ecdysozoa</taxon>
        <taxon>Arthropoda</taxon>
        <taxon>Crustacea</taxon>
        <taxon>Multicrustacea</taxon>
        <taxon>Malacostraca</taxon>
        <taxon>Eumalacostraca</taxon>
        <taxon>Eucarida</taxon>
        <taxon>Euphausiacea</taxon>
        <taxon>Euphausiidae</taxon>
        <taxon>Meganyctiphanes</taxon>
    </lineage>
</organism>
<dbReference type="InterPro" id="IPR037272">
    <property type="entry name" value="SNS_sf"/>
</dbReference>
<evidence type="ECO:0000256" key="2">
    <source>
        <dbReference type="ARBA" id="ARBA00006459"/>
    </source>
</evidence>
<evidence type="ECO:0000256" key="1">
    <source>
        <dbReference type="ARBA" id="ARBA00004141"/>
    </source>
</evidence>
<feature type="transmembrane region" description="Helical" evidence="17">
    <location>
        <begin position="300"/>
        <end position="324"/>
    </location>
</feature>
<comment type="subcellular location">
    <subcellularLocation>
        <location evidence="1">Membrane</location>
        <topology evidence="1">Multi-pass membrane protein</topology>
    </subcellularLocation>
</comment>
<dbReference type="Pfam" id="PF00209">
    <property type="entry name" value="SNF"/>
    <property type="match status" value="1"/>
</dbReference>
<evidence type="ECO:0000256" key="13">
    <source>
        <dbReference type="ARBA" id="ARBA00037785"/>
    </source>
</evidence>
<evidence type="ECO:0000256" key="7">
    <source>
        <dbReference type="ARBA" id="ARBA00022989"/>
    </source>
</evidence>
<dbReference type="GO" id="GO:0005283">
    <property type="term" value="F:amino acid:sodium symporter activity"/>
    <property type="evidence" value="ECO:0007669"/>
    <property type="project" value="TreeGrafter"/>
</dbReference>
<dbReference type="PRINTS" id="PR00176">
    <property type="entry name" value="NANEUSMPORT"/>
</dbReference>
<dbReference type="AlphaFoldDB" id="A0AAV2QR61"/>
<evidence type="ECO:0000256" key="6">
    <source>
        <dbReference type="ARBA" id="ARBA00022970"/>
    </source>
</evidence>
<feature type="binding site" evidence="15">
    <location>
        <position position="411"/>
    </location>
    <ligand>
        <name>Na(+)</name>
        <dbReference type="ChEBI" id="CHEBI:29101"/>
        <label>1</label>
    </ligand>
</feature>
<evidence type="ECO:0000256" key="15">
    <source>
        <dbReference type="PIRSR" id="PIRSR600175-1"/>
    </source>
</evidence>
<evidence type="ECO:0000313" key="18">
    <source>
        <dbReference type="EMBL" id="CAL4093740.1"/>
    </source>
</evidence>
<keyword evidence="19" id="KW-1185">Reference proteome</keyword>
<keyword evidence="11" id="KW-0325">Glycoprotein</keyword>
<sequence length="497" mass="56972">MFDAKFHLHNFFRFIFFEYKHMISGCFKHQLNLFRDRGERAKNAVPGPTTVDREQWSRPIEFILSCLSMTVGLGNVWRFPSTALQNGGGAFLIPYLIVLVLISRPLYFMELAMGQFSSSGSVKVWKAVPAVKGIGFGQAFGNFLTISYYCSIISITVFYFIQSFSAALPWELCDASWATSDCVDLTTNMTALLNRTDQQQSSVEQFFYHHVLRYSNNIEDGIGIPNWKLSLCLLFCWTTLFFTLFKGVKTSGKVAYFTAIVPYLVLITLLIRGATLPGAYNGIMYFITPQWEKLLELKVWWNAINQSFFSLGVGFGNLVMLASYNDFKHDIYRWSWDNKILGFWINLFIGATMNPLSNHQNYYNQLNPNVHLNVITSKKKLFCVISIEIYLMWCLPSVISIDIYLMLCLPSVINSKCDLYQDLLDMFNEFARSNFSEICLPVCLWSFKAIISCFNADGQWVVESFTFREGSIEFMLKVLTAVICNWFCGASSFSQEI</sequence>
<keyword evidence="9" id="KW-0406">Ion transport</keyword>
<comment type="caution">
    <text evidence="18">The sequence shown here is derived from an EMBL/GenBank/DDBJ whole genome shotgun (WGS) entry which is preliminary data.</text>
</comment>
<keyword evidence="5" id="KW-0769">Symport</keyword>
<feature type="transmembrane region" description="Helical" evidence="17">
    <location>
        <begin position="91"/>
        <end position="109"/>
    </location>
</feature>
<name>A0AAV2QR61_MEGNR</name>
<dbReference type="GO" id="GO:0089718">
    <property type="term" value="P:amino acid import across plasma membrane"/>
    <property type="evidence" value="ECO:0007669"/>
    <property type="project" value="TreeGrafter"/>
</dbReference>
<dbReference type="SUPFAM" id="SSF161070">
    <property type="entry name" value="SNF-like"/>
    <property type="match status" value="1"/>
</dbReference>
<comment type="similarity">
    <text evidence="2">Belongs to the sodium:neurotransmitter symporter (SNF) (TC 2.A.22) family.</text>
</comment>
<dbReference type="GO" id="GO:0015179">
    <property type="term" value="F:L-amino acid transmembrane transporter activity"/>
    <property type="evidence" value="ECO:0007669"/>
    <property type="project" value="TreeGrafter"/>
</dbReference>
<dbReference type="PANTHER" id="PTHR11616">
    <property type="entry name" value="SODIUM/CHLORIDE DEPENDENT TRANSPORTER"/>
    <property type="match status" value="1"/>
</dbReference>
<dbReference type="Proteomes" id="UP001497623">
    <property type="component" value="Unassembled WGS sequence"/>
</dbReference>
<feature type="transmembrane region" description="Helical" evidence="17">
    <location>
        <begin position="227"/>
        <end position="245"/>
    </location>
</feature>
<dbReference type="PANTHER" id="PTHR11616:SF321">
    <property type="entry name" value="SODIUM-DEPENDENT NUTRIENT AMINO ACID TRANSPORTER 1-RELATED"/>
    <property type="match status" value="1"/>
</dbReference>
<keyword evidence="15" id="KW-0479">Metal-binding</keyword>
<evidence type="ECO:0000256" key="16">
    <source>
        <dbReference type="PIRSR" id="PIRSR600175-2"/>
    </source>
</evidence>
<keyword evidence="6" id="KW-0029">Amino-acid transport</keyword>
<gene>
    <name evidence="18" type="ORF">MNOR_LOCUS14951</name>
</gene>
<evidence type="ECO:0000256" key="5">
    <source>
        <dbReference type="ARBA" id="ARBA00022847"/>
    </source>
</evidence>
<dbReference type="EMBL" id="CAXKWB010009172">
    <property type="protein sequence ID" value="CAL4093740.1"/>
    <property type="molecule type" value="Genomic_DNA"/>
</dbReference>
<dbReference type="PROSITE" id="PS50267">
    <property type="entry name" value="NA_NEUROTRAN_SYMP_3"/>
    <property type="match status" value="1"/>
</dbReference>
<evidence type="ECO:0000256" key="4">
    <source>
        <dbReference type="ARBA" id="ARBA00022692"/>
    </source>
</evidence>
<feature type="binding site" evidence="15">
    <location>
        <position position="71"/>
    </location>
    <ligand>
        <name>Na(+)</name>
        <dbReference type="ChEBI" id="CHEBI:29101"/>
        <label>1</label>
    </ligand>
</feature>
<accession>A0AAV2QR61</accession>
<evidence type="ECO:0000313" key="19">
    <source>
        <dbReference type="Proteomes" id="UP001497623"/>
    </source>
</evidence>
<keyword evidence="10 17" id="KW-0472">Membrane</keyword>
<keyword evidence="16" id="KW-1015">Disulfide bond</keyword>
<feature type="transmembrane region" description="Helical" evidence="17">
    <location>
        <begin position="139"/>
        <end position="161"/>
    </location>
</feature>
<keyword evidence="4 17" id="KW-0812">Transmembrane</keyword>
<evidence type="ECO:0000256" key="11">
    <source>
        <dbReference type="ARBA" id="ARBA00023180"/>
    </source>
</evidence>